<protein>
    <submittedName>
        <fullName evidence="2">Uncharacterized protein</fullName>
    </submittedName>
</protein>
<name>A0A5P1E3Y6_ASPOF</name>
<evidence type="ECO:0000256" key="1">
    <source>
        <dbReference type="SAM" id="Phobius"/>
    </source>
</evidence>
<keyword evidence="1" id="KW-0472">Membrane</keyword>
<feature type="transmembrane region" description="Helical" evidence="1">
    <location>
        <begin position="55"/>
        <end position="77"/>
    </location>
</feature>
<sequence>MSHSKPGGAAKEYEDSMIWAELEMEMGILGYSVEAGCIFGRIEETFLEGPSPTGILPLAGFALSISSLLAIFELAAITHLPLRLT</sequence>
<keyword evidence="1" id="KW-0812">Transmembrane</keyword>
<dbReference type="Proteomes" id="UP000243459">
    <property type="component" value="Chromosome 10"/>
</dbReference>
<dbReference type="Gramene" id="ONK56207">
    <property type="protein sequence ID" value="ONK56207"/>
    <property type="gene ID" value="A4U43_C10F5230"/>
</dbReference>
<proteinExistence type="predicted"/>
<accession>A0A5P1E3Y6</accession>
<evidence type="ECO:0000313" key="3">
    <source>
        <dbReference type="Proteomes" id="UP000243459"/>
    </source>
</evidence>
<keyword evidence="3" id="KW-1185">Reference proteome</keyword>
<dbReference type="EMBL" id="CM007390">
    <property type="protein sequence ID" value="ONK56207.1"/>
    <property type="molecule type" value="Genomic_DNA"/>
</dbReference>
<evidence type="ECO:0000313" key="2">
    <source>
        <dbReference type="EMBL" id="ONK56207.1"/>
    </source>
</evidence>
<reference evidence="3" key="1">
    <citation type="journal article" date="2017" name="Nat. Commun.">
        <title>The asparagus genome sheds light on the origin and evolution of a young Y chromosome.</title>
        <authorList>
            <person name="Harkess A."/>
            <person name="Zhou J."/>
            <person name="Xu C."/>
            <person name="Bowers J.E."/>
            <person name="Van der Hulst R."/>
            <person name="Ayyampalayam S."/>
            <person name="Mercati F."/>
            <person name="Riccardi P."/>
            <person name="McKain M.R."/>
            <person name="Kakrana A."/>
            <person name="Tang H."/>
            <person name="Ray J."/>
            <person name="Groenendijk J."/>
            <person name="Arikit S."/>
            <person name="Mathioni S.M."/>
            <person name="Nakano M."/>
            <person name="Shan H."/>
            <person name="Telgmann-Rauber A."/>
            <person name="Kanno A."/>
            <person name="Yue Z."/>
            <person name="Chen H."/>
            <person name="Li W."/>
            <person name="Chen Y."/>
            <person name="Xu X."/>
            <person name="Zhang Y."/>
            <person name="Luo S."/>
            <person name="Chen H."/>
            <person name="Gao J."/>
            <person name="Mao Z."/>
            <person name="Pires J.C."/>
            <person name="Luo M."/>
            <person name="Kudrna D."/>
            <person name="Wing R.A."/>
            <person name="Meyers B.C."/>
            <person name="Yi K."/>
            <person name="Kong H."/>
            <person name="Lavrijsen P."/>
            <person name="Sunseri F."/>
            <person name="Falavigna A."/>
            <person name="Ye Y."/>
            <person name="Leebens-Mack J.H."/>
            <person name="Chen G."/>
        </authorList>
    </citation>
    <scope>NUCLEOTIDE SEQUENCE [LARGE SCALE GENOMIC DNA]</scope>
    <source>
        <strain evidence="3">cv. DH0086</strain>
    </source>
</reference>
<organism evidence="2 3">
    <name type="scientific">Asparagus officinalis</name>
    <name type="common">Garden asparagus</name>
    <dbReference type="NCBI Taxonomy" id="4686"/>
    <lineage>
        <taxon>Eukaryota</taxon>
        <taxon>Viridiplantae</taxon>
        <taxon>Streptophyta</taxon>
        <taxon>Embryophyta</taxon>
        <taxon>Tracheophyta</taxon>
        <taxon>Spermatophyta</taxon>
        <taxon>Magnoliopsida</taxon>
        <taxon>Liliopsida</taxon>
        <taxon>Asparagales</taxon>
        <taxon>Asparagaceae</taxon>
        <taxon>Asparagoideae</taxon>
        <taxon>Asparagus</taxon>
    </lineage>
</organism>
<keyword evidence="1" id="KW-1133">Transmembrane helix</keyword>
<gene>
    <name evidence="2" type="ORF">A4U43_C10F5230</name>
</gene>
<dbReference type="AlphaFoldDB" id="A0A5P1E3Y6"/>